<gene>
    <name evidence="1" type="ORF">TanjilG_27695</name>
</gene>
<keyword evidence="2" id="KW-1185">Reference proteome</keyword>
<accession>A0A4P1RH70</accession>
<dbReference type="Gramene" id="OIW10749">
    <property type="protein sequence ID" value="OIW10749"/>
    <property type="gene ID" value="TanjilG_27695"/>
</dbReference>
<dbReference type="Proteomes" id="UP000188354">
    <property type="component" value="Chromosome LG06"/>
</dbReference>
<reference evidence="1 2" key="1">
    <citation type="journal article" date="2017" name="Plant Biotechnol. J.">
        <title>A comprehensive draft genome sequence for lupin (Lupinus angustifolius), an emerging health food: insights into plant-microbe interactions and legume evolution.</title>
        <authorList>
            <person name="Hane J.K."/>
            <person name="Ming Y."/>
            <person name="Kamphuis L.G."/>
            <person name="Nelson M.N."/>
            <person name="Garg G."/>
            <person name="Atkins C.A."/>
            <person name="Bayer P.E."/>
            <person name="Bravo A."/>
            <person name="Bringans S."/>
            <person name="Cannon S."/>
            <person name="Edwards D."/>
            <person name="Foley R."/>
            <person name="Gao L.L."/>
            <person name="Harrison M.J."/>
            <person name="Huang W."/>
            <person name="Hurgobin B."/>
            <person name="Li S."/>
            <person name="Liu C.W."/>
            <person name="McGrath A."/>
            <person name="Morahan G."/>
            <person name="Murray J."/>
            <person name="Weller J."/>
            <person name="Jian J."/>
            <person name="Singh K.B."/>
        </authorList>
    </citation>
    <scope>NUCLEOTIDE SEQUENCE [LARGE SCALE GENOMIC DNA]</scope>
    <source>
        <strain evidence="2">cv. Tanjil</strain>
        <tissue evidence="1">Whole plant</tissue>
    </source>
</reference>
<proteinExistence type="predicted"/>
<name>A0A4P1RH70_LUPAN</name>
<sequence length="76" mass="8918">MELKSKRFERWFWILNGVESILINSSASVRETLQATAETLNNIDFESMAMNDTCPYYSGLFFLHFDQCHSIIPYFV</sequence>
<organism evidence="1 2">
    <name type="scientific">Lupinus angustifolius</name>
    <name type="common">Narrow-leaved blue lupine</name>
    <dbReference type="NCBI Taxonomy" id="3871"/>
    <lineage>
        <taxon>Eukaryota</taxon>
        <taxon>Viridiplantae</taxon>
        <taxon>Streptophyta</taxon>
        <taxon>Embryophyta</taxon>
        <taxon>Tracheophyta</taxon>
        <taxon>Spermatophyta</taxon>
        <taxon>Magnoliopsida</taxon>
        <taxon>eudicotyledons</taxon>
        <taxon>Gunneridae</taxon>
        <taxon>Pentapetalae</taxon>
        <taxon>rosids</taxon>
        <taxon>fabids</taxon>
        <taxon>Fabales</taxon>
        <taxon>Fabaceae</taxon>
        <taxon>Papilionoideae</taxon>
        <taxon>50 kb inversion clade</taxon>
        <taxon>genistoids sensu lato</taxon>
        <taxon>core genistoids</taxon>
        <taxon>Genisteae</taxon>
        <taxon>Lupinus</taxon>
    </lineage>
</organism>
<evidence type="ECO:0000313" key="2">
    <source>
        <dbReference type="Proteomes" id="UP000188354"/>
    </source>
</evidence>
<protein>
    <submittedName>
        <fullName evidence="1">Uncharacterized protein</fullName>
    </submittedName>
</protein>
<dbReference type="AlphaFoldDB" id="A0A4P1RH70"/>
<evidence type="ECO:0000313" key="1">
    <source>
        <dbReference type="EMBL" id="OIW10749.1"/>
    </source>
</evidence>
<dbReference type="EMBL" id="CM007366">
    <property type="protein sequence ID" value="OIW10749.1"/>
    <property type="molecule type" value="Genomic_DNA"/>
</dbReference>